<name>A0A8J5X449_DIALT</name>
<protein>
    <submittedName>
        <fullName evidence="1">Uncharacterized protein</fullName>
    </submittedName>
</protein>
<keyword evidence="2" id="KW-1185">Reference proteome</keyword>
<sequence>MQIKTNASKDSGRWVAYKNRTDKPVQPIAWSDISWLAVFICLCKMPFYWPWCYFSHSAMHSHRGNMTHLRLCLNGMDHWTALLAHVLTIGGLTDHDSLVNKHLPKHHEEMQHSRIKNEYLSSALGEDFVHGLGDYDGWIPQSNMRFFEKIFRTLNTSFPLPDTHGPRFHKEEYLHLVRDTFTKLGVFNGYELPAGFDHTSEGGAIHWVTSGYGALFLEKNPSGPG</sequence>
<reference evidence="1" key="1">
    <citation type="submission" date="2021-05" db="EMBL/GenBank/DDBJ databases">
        <title>The genome of the haptophyte Pavlova lutheri (Diacronema luteri, Pavlovales) - a model for lipid biosynthesis in eukaryotic algae.</title>
        <authorList>
            <person name="Hulatt C.J."/>
            <person name="Posewitz M.C."/>
        </authorList>
    </citation>
    <scope>NUCLEOTIDE SEQUENCE</scope>
    <source>
        <strain evidence="1">NIVA-4/92</strain>
    </source>
</reference>
<dbReference type="AlphaFoldDB" id="A0A8J5X449"/>
<gene>
    <name evidence="1" type="ORF">KFE25_006606</name>
</gene>
<dbReference type="EMBL" id="JAGTXO010000091">
    <property type="protein sequence ID" value="KAG8456994.1"/>
    <property type="molecule type" value="Genomic_DNA"/>
</dbReference>
<evidence type="ECO:0000313" key="1">
    <source>
        <dbReference type="EMBL" id="KAG8456994.1"/>
    </source>
</evidence>
<comment type="caution">
    <text evidence="1">The sequence shown here is derived from an EMBL/GenBank/DDBJ whole genome shotgun (WGS) entry which is preliminary data.</text>
</comment>
<evidence type="ECO:0000313" key="2">
    <source>
        <dbReference type="Proteomes" id="UP000751190"/>
    </source>
</evidence>
<proteinExistence type="predicted"/>
<dbReference type="Proteomes" id="UP000751190">
    <property type="component" value="Unassembled WGS sequence"/>
</dbReference>
<accession>A0A8J5X449</accession>
<organism evidence="1 2">
    <name type="scientific">Diacronema lutheri</name>
    <name type="common">Unicellular marine alga</name>
    <name type="synonym">Monochrysis lutheri</name>
    <dbReference type="NCBI Taxonomy" id="2081491"/>
    <lineage>
        <taxon>Eukaryota</taxon>
        <taxon>Haptista</taxon>
        <taxon>Haptophyta</taxon>
        <taxon>Pavlovophyceae</taxon>
        <taxon>Pavlovales</taxon>
        <taxon>Pavlovaceae</taxon>
        <taxon>Diacronema</taxon>
    </lineage>
</organism>